<dbReference type="Pfam" id="PF01554">
    <property type="entry name" value="MatE"/>
    <property type="match status" value="2"/>
</dbReference>
<evidence type="ECO:0000256" key="1">
    <source>
        <dbReference type="ARBA" id="ARBA00004651"/>
    </source>
</evidence>
<name>A0A8J6MHG3_9FIRM</name>
<dbReference type="EMBL" id="JACOPQ010000019">
    <property type="protein sequence ID" value="MBC5738648.1"/>
    <property type="molecule type" value="Genomic_DNA"/>
</dbReference>
<dbReference type="GO" id="GO:0042910">
    <property type="term" value="F:xenobiotic transmembrane transporter activity"/>
    <property type="evidence" value="ECO:0007669"/>
    <property type="project" value="InterPro"/>
</dbReference>
<evidence type="ECO:0000256" key="5">
    <source>
        <dbReference type="ARBA" id="ARBA00022989"/>
    </source>
</evidence>
<dbReference type="NCBIfam" id="TIGR00797">
    <property type="entry name" value="matE"/>
    <property type="match status" value="1"/>
</dbReference>
<evidence type="ECO:0000256" key="6">
    <source>
        <dbReference type="ARBA" id="ARBA00023136"/>
    </source>
</evidence>
<feature type="transmembrane region" description="Helical" evidence="7">
    <location>
        <begin position="240"/>
        <end position="263"/>
    </location>
</feature>
<feature type="transmembrane region" description="Helical" evidence="7">
    <location>
        <begin position="59"/>
        <end position="80"/>
    </location>
</feature>
<feature type="transmembrane region" description="Helical" evidence="7">
    <location>
        <begin position="167"/>
        <end position="190"/>
    </location>
</feature>
<feature type="transmembrane region" description="Helical" evidence="7">
    <location>
        <begin position="362"/>
        <end position="379"/>
    </location>
</feature>
<dbReference type="PANTHER" id="PTHR43549:SF2">
    <property type="entry name" value="MULTIDRUG RESISTANCE PROTEIN NORM-RELATED"/>
    <property type="match status" value="1"/>
</dbReference>
<keyword evidence="4 7" id="KW-0812">Transmembrane</keyword>
<feature type="transmembrane region" description="Helical" evidence="7">
    <location>
        <begin position="391"/>
        <end position="410"/>
    </location>
</feature>
<accession>A0A8J6MHG3</accession>
<organism evidence="8 9">
    <name type="scientific">Lawsonibacter faecis</name>
    <dbReference type="NCBI Taxonomy" id="2763052"/>
    <lineage>
        <taxon>Bacteria</taxon>
        <taxon>Bacillati</taxon>
        <taxon>Bacillota</taxon>
        <taxon>Clostridia</taxon>
        <taxon>Eubacteriales</taxon>
        <taxon>Oscillospiraceae</taxon>
        <taxon>Lawsonibacter</taxon>
    </lineage>
</organism>
<reference evidence="8" key="1">
    <citation type="submission" date="2020-08" db="EMBL/GenBank/DDBJ databases">
        <title>Genome public.</title>
        <authorList>
            <person name="Liu C."/>
            <person name="Sun Q."/>
        </authorList>
    </citation>
    <scope>NUCLEOTIDE SEQUENCE</scope>
    <source>
        <strain evidence="8">NSJ-52</strain>
    </source>
</reference>
<dbReference type="CDD" id="cd13144">
    <property type="entry name" value="MATE_like_4"/>
    <property type="match status" value="1"/>
</dbReference>
<dbReference type="AlphaFoldDB" id="A0A8J6MHG3"/>
<dbReference type="InterPro" id="IPR052031">
    <property type="entry name" value="Membrane_Transporter-Flippase"/>
</dbReference>
<keyword evidence="2" id="KW-0813">Transport</keyword>
<protein>
    <submittedName>
        <fullName evidence="8">MATE family efflux transporter</fullName>
    </submittedName>
</protein>
<dbReference type="GO" id="GO:0005886">
    <property type="term" value="C:plasma membrane"/>
    <property type="evidence" value="ECO:0007669"/>
    <property type="project" value="UniProtKB-SubCell"/>
</dbReference>
<gene>
    <name evidence="8" type="ORF">H8S62_16680</name>
</gene>
<dbReference type="InterPro" id="IPR048279">
    <property type="entry name" value="MdtK-like"/>
</dbReference>
<feature type="transmembrane region" description="Helical" evidence="7">
    <location>
        <begin position="138"/>
        <end position="155"/>
    </location>
</feature>
<dbReference type="InterPro" id="IPR002528">
    <property type="entry name" value="MATE_fam"/>
</dbReference>
<feature type="transmembrane region" description="Helical" evidence="7">
    <location>
        <begin position="196"/>
        <end position="219"/>
    </location>
</feature>
<evidence type="ECO:0000256" key="7">
    <source>
        <dbReference type="SAM" id="Phobius"/>
    </source>
</evidence>
<evidence type="ECO:0000256" key="4">
    <source>
        <dbReference type="ARBA" id="ARBA00022692"/>
    </source>
</evidence>
<feature type="transmembrane region" description="Helical" evidence="7">
    <location>
        <begin position="100"/>
        <end position="118"/>
    </location>
</feature>
<keyword evidence="6 7" id="KW-0472">Membrane</keyword>
<evidence type="ECO:0000256" key="3">
    <source>
        <dbReference type="ARBA" id="ARBA00022475"/>
    </source>
</evidence>
<feature type="transmembrane region" description="Helical" evidence="7">
    <location>
        <begin position="18"/>
        <end position="39"/>
    </location>
</feature>
<feature type="transmembrane region" description="Helical" evidence="7">
    <location>
        <begin position="321"/>
        <end position="342"/>
    </location>
</feature>
<feature type="transmembrane region" description="Helical" evidence="7">
    <location>
        <begin position="422"/>
        <end position="444"/>
    </location>
</feature>
<dbReference type="PIRSF" id="PIRSF006603">
    <property type="entry name" value="DinF"/>
    <property type="match status" value="1"/>
</dbReference>
<evidence type="ECO:0000256" key="2">
    <source>
        <dbReference type="ARBA" id="ARBA00022448"/>
    </source>
</evidence>
<feature type="transmembrane region" description="Helical" evidence="7">
    <location>
        <begin position="289"/>
        <end position="309"/>
    </location>
</feature>
<keyword evidence="9" id="KW-1185">Reference proteome</keyword>
<keyword evidence="3" id="KW-1003">Cell membrane</keyword>
<keyword evidence="5 7" id="KW-1133">Transmembrane helix</keyword>
<dbReference type="PANTHER" id="PTHR43549">
    <property type="entry name" value="MULTIDRUG RESISTANCE PROTEIN YPNP-RELATED"/>
    <property type="match status" value="1"/>
</dbReference>
<proteinExistence type="predicted"/>
<comment type="caution">
    <text evidence="8">The sequence shown here is derived from an EMBL/GenBank/DDBJ whole genome shotgun (WGS) entry which is preliminary data.</text>
</comment>
<evidence type="ECO:0000313" key="8">
    <source>
        <dbReference type="EMBL" id="MBC5738648.1"/>
    </source>
</evidence>
<sequence length="464" mass="50769">MSERIPENKMGVMPVNKLLLSMSVPMMLSMLIQALYNVVDSVFVAQISERALTAVGMAFPIQNIMIALAVGTGVGVNALLSKSLGEKDFERANKTADNGVFLTAVSCVVFMVVGTLLARPFYLAQTDIPEIVEYGVDYMVVCCIGSFGIFIEIIFERLLQSTGRTFYTMITQGVGAIFNIVFDPILIFGLGPFPKMGVTGAALATVLGQIVAAILAVLLNHFKNPEIKLSLRHFRPDGWIIRKIYAVGLPSIIMNSISSLMIFGMNKILLGFTDTAAAVLTVYGKVQSFVFMPIFGLNNGMVPIIAYNYGARRKDRLMKTVKLSMVYAVAIMAVGLIIMQLIPDKILLIFNASDDMLRIGIPAMRIISICFPLAGYNIITSSTFQALGRGIQSMLVSIIRQLVVLLPAAWLLAKLGEVTLVWWAYPIAELSSLLLCTLFFLGAYRTIIKPMDHPGLKEAELNNP</sequence>
<dbReference type="RefSeq" id="WP_155145591.1">
    <property type="nucleotide sequence ID" value="NZ_JACOPQ010000019.1"/>
</dbReference>
<comment type="subcellular location">
    <subcellularLocation>
        <location evidence="1">Cell membrane</location>
        <topology evidence="1">Multi-pass membrane protein</topology>
    </subcellularLocation>
</comment>
<dbReference type="GO" id="GO:0015297">
    <property type="term" value="F:antiporter activity"/>
    <property type="evidence" value="ECO:0007669"/>
    <property type="project" value="InterPro"/>
</dbReference>
<dbReference type="Proteomes" id="UP000607645">
    <property type="component" value="Unassembled WGS sequence"/>
</dbReference>
<evidence type="ECO:0000313" key="9">
    <source>
        <dbReference type="Proteomes" id="UP000607645"/>
    </source>
</evidence>